<comment type="function">
    <text evidence="8">Catalyzes the phosphorylation of D-xylulose to D-xylulose 5-phosphate.</text>
</comment>
<dbReference type="InterPro" id="IPR043129">
    <property type="entry name" value="ATPase_NBD"/>
</dbReference>
<evidence type="ECO:0000259" key="12">
    <source>
        <dbReference type="Pfam" id="PF02782"/>
    </source>
</evidence>
<evidence type="ECO:0000256" key="1">
    <source>
        <dbReference type="ARBA" id="ARBA00009156"/>
    </source>
</evidence>
<gene>
    <name evidence="8 10 13" type="primary">xylB</name>
    <name evidence="13" type="ORF">KKP3000_000947</name>
</gene>
<dbReference type="RefSeq" id="WP_275472795.1">
    <property type="nucleotide sequence ID" value="NZ_CP162940.1"/>
</dbReference>
<reference evidence="13 14" key="1">
    <citation type="journal article" date="2024" name="Int. J. Mol. Sci.">
        <title>Exploration of Alicyclobacillus spp. Genome in Search of Antibiotic Resistance.</title>
        <authorList>
            <person name="Bucka-Kolendo J."/>
            <person name="Kiousi D.E."/>
            <person name="Dekowska A."/>
            <person name="Mikolajczuk-Szczyrba A."/>
            <person name="Karadedos D.M."/>
            <person name="Michael P."/>
            <person name="Galanis A."/>
            <person name="Sokolowska B."/>
        </authorList>
    </citation>
    <scope>NUCLEOTIDE SEQUENCE [LARGE SCALE GENOMIC DNA]</scope>
    <source>
        <strain evidence="13 14">KKP 3000</strain>
    </source>
</reference>
<feature type="domain" description="Carbohydrate kinase FGGY N-terminal" evidence="11">
    <location>
        <begin position="10"/>
        <end position="252"/>
    </location>
</feature>
<keyword evidence="4 8" id="KW-0547">Nucleotide-binding</keyword>
<dbReference type="EC" id="2.7.1.17" evidence="8 10"/>
<dbReference type="InterPro" id="IPR018484">
    <property type="entry name" value="FGGY_N"/>
</dbReference>
<comment type="caution">
    <text evidence="13">The sequence shown here is derived from an EMBL/GenBank/DDBJ whole genome shotgun (WGS) entry which is preliminary data.</text>
</comment>
<keyword evidence="7 8" id="KW-0119">Carbohydrate metabolism</keyword>
<keyword evidence="3 8" id="KW-0808">Transferase</keyword>
<name>A0ABV5AKE4_9BACL</name>
<comment type="catalytic activity">
    <reaction evidence="8 10">
        <text>D-xylulose + ATP = D-xylulose 5-phosphate + ADP + H(+)</text>
        <dbReference type="Rhea" id="RHEA:10964"/>
        <dbReference type="ChEBI" id="CHEBI:15378"/>
        <dbReference type="ChEBI" id="CHEBI:17140"/>
        <dbReference type="ChEBI" id="CHEBI:30616"/>
        <dbReference type="ChEBI" id="CHEBI:57737"/>
        <dbReference type="ChEBI" id="CHEBI:456216"/>
        <dbReference type="EC" id="2.7.1.17"/>
    </reaction>
</comment>
<feature type="site" description="Important for activity" evidence="8">
    <location>
        <position position="13"/>
    </location>
</feature>
<keyword evidence="5 8" id="KW-0418">Kinase</keyword>
<evidence type="ECO:0000256" key="9">
    <source>
        <dbReference type="RuleBase" id="RU003733"/>
    </source>
</evidence>
<evidence type="ECO:0000313" key="14">
    <source>
        <dbReference type="Proteomes" id="UP001579974"/>
    </source>
</evidence>
<evidence type="ECO:0000313" key="13">
    <source>
        <dbReference type="EMBL" id="MFB5192152.1"/>
    </source>
</evidence>
<dbReference type="NCBIfam" id="TIGR01312">
    <property type="entry name" value="XylB"/>
    <property type="match status" value="1"/>
</dbReference>
<dbReference type="Proteomes" id="UP001579974">
    <property type="component" value="Unassembled WGS sequence"/>
</dbReference>
<dbReference type="HAMAP" id="MF_02220">
    <property type="entry name" value="XylB"/>
    <property type="match status" value="1"/>
</dbReference>
<evidence type="ECO:0000256" key="2">
    <source>
        <dbReference type="ARBA" id="ARBA00022629"/>
    </source>
</evidence>
<keyword evidence="14" id="KW-1185">Reference proteome</keyword>
<dbReference type="InterPro" id="IPR000577">
    <property type="entry name" value="Carb_kinase_FGGY"/>
</dbReference>
<feature type="binding site" evidence="8">
    <location>
        <begin position="86"/>
        <end position="87"/>
    </location>
    <ligand>
        <name>substrate</name>
    </ligand>
</feature>
<keyword evidence="2 8" id="KW-0859">Xylose metabolism</keyword>
<dbReference type="InterPro" id="IPR018485">
    <property type="entry name" value="FGGY_C"/>
</dbReference>
<evidence type="ECO:0000256" key="10">
    <source>
        <dbReference type="RuleBase" id="RU364073"/>
    </source>
</evidence>
<evidence type="ECO:0000259" key="11">
    <source>
        <dbReference type="Pfam" id="PF00370"/>
    </source>
</evidence>
<evidence type="ECO:0000256" key="3">
    <source>
        <dbReference type="ARBA" id="ARBA00022679"/>
    </source>
</evidence>
<evidence type="ECO:0000256" key="7">
    <source>
        <dbReference type="ARBA" id="ARBA00023277"/>
    </source>
</evidence>
<proteinExistence type="inferred from homology"/>
<dbReference type="Pfam" id="PF02782">
    <property type="entry name" value="FGGY_C"/>
    <property type="match status" value="1"/>
</dbReference>
<evidence type="ECO:0000256" key="8">
    <source>
        <dbReference type="HAMAP-Rule" id="MF_02220"/>
    </source>
</evidence>
<comment type="similarity">
    <text evidence="1 8 9">Belongs to the FGGY kinase family.</text>
</comment>
<dbReference type="Gene3D" id="3.30.420.40">
    <property type="match status" value="2"/>
</dbReference>
<evidence type="ECO:0000256" key="4">
    <source>
        <dbReference type="ARBA" id="ARBA00022741"/>
    </source>
</evidence>
<dbReference type="SUPFAM" id="SSF53067">
    <property type="entry name" value="Actin-like ATPase domain"/>
    <property type="match status" value="2"/>
</dbReference>
<dbReference type="GO" id="GO:0004856">
    <property type="term" value="F:D-xylulokinase activity"/>
    <property type="evidence" value="ECO:0007669"/>
    <property type="project" value="UniProtKB-EC"/>
</dbReference>
<dbReference type="Pfam" id="PF00370">
    <property type="entry name" value="FGGY_N"/>
    <property type="match status" value="1"/>
</dbReference>
<dbReference type="EMBL" id="JBDXSU010000017">
    <property type="protein sequence ID" value="MFB5192152.1"/>
    <property type="molecule type" value="Genomic_DNA"/>
</dbReference>
<dbReference type="PIRSF" id="PIRSF000538">
    <property type="entry name" value="GlpK"/>
    <property type="match status" value="1"/>
</dbReference>
<dbReference type="PANTHER" id="PTHR43095">
    <property type="entry name" value="SUGAR KINASE"/>
    <property type="match status" value="1"/>
</dbReference>
<keyword evidence="6 8" id="KW-0067">ATP-binding</keyword>
<accession>A0ABV5AKE4</accession>
<feature type="active site" description="Proton acceptor" evidence="8">
    <location>
        <position position="245"/>
    </location>
</feature>
<sequence length="512" mass="55547">MQNRHETGLIGIDVGTSGVKVVLISESGTRLAEATREYGYQQNKPLHVEQDPEVWWENTCSAVRDVIAGSGLSADSIAGIGLTGQMHSLVLLDRDGKVIRPAILWSDQRTQAQCEWITREVGLDETIRLVANPPLTNFTATKLLWVAEHEPEHYARINKVLLPKDYIRYRLTGVFASDVSDASGTLLLDVANRRWSREMCDALSIPMDWLPEVFESVEVTGGVTAAAAEMTGLALGTKVVAGAGDQAAGAVGNGIVRPGIVSSTIGTSGVVFAYAEGVVKDPAGRLHTFCHAVPGAWHVMGVTQAAGGSLQWFRNEFAQVEQTTAKLIGRDTYELLSMEAAQVEATSDGLIYLPYLMGERTPHLDPLARGTFFGITGRHQRAHFIRAILEGVTFSLQDCLQLIRALDLPIEQIRVSGGGARSELWKAIQADVFQQSVCAVEANEGPAFGAAILAGVGAGRFTDVQTACDTLIRTDEVIAPTPRNVSVYEKAYRLYGALYESLKPHFRELSTW</sequence>
<protein>
    <recommendedName>
        <fullName evidence="8 10">Xylulose kinase</fullName>
        <shortName evidence="8 10">Xylulokinase</shortName>
        <ecNumber evidence="8 10">2.7.1.17</ecNumber>
    </recommendedName>
</protein>
<evidence type="ECO:0000256" key="6">
    <source>
        <dbReference type="ARBA" id="ARBA00022840"/>
    </source>
</evidence>
<evidence type="ECO:0000256" key="5">
    <source>
        <dbReference type="ARBA" id="ARBA00022777"/>
    </source>
</evidence>
<dbReference type="CDD" id="cd07808">
    <property type="entry name" value="ASKHA_NBD_FGGY_EcXK-like"/>
    <property type="match status" value="1"/>
</dbReference>
<dbReference type="InterPro" id="IPR006000">
    <property type="entry name" value="Xylulokinase"/>
</dbReference>
<organism evidence="13 14">
    <name type="scientific">Alicyclobacillus fastidiosus</name>
    <dbReference type="NCBI Taxonomy" id="392011"/>
    <lineage>
        <taxon>Bacteria</taxon>
        <taxon>Bacillati</taxon>
        <taxon>Bacillota</taxon>
        <taxon>Bacilli</taxon>
        <taxon>Bacillales</taxon>
        <taxon>Alicyclobacillaceae</taxon>
        <taxon>Alicyclobacillus</taxon>
    </lineage>
</organism>
<feature type="domain" description="Carbohydrate kinase FGGY C-terminal" evidence="12">
    <location>
        <begin position="263"/>
        <end position="457"/>
    </location>
</feature>
<dbReference type="InterPro" id="IPR018483">
    <property type="entry name" value="Carb_kinase_FGGY_CS"/>
</dbReference>
<dbReference type="PANTHER" id="PTHR43095:SF5">
    <property type="entry name" value="XYLULOSE KINASE"/>
    <property type="match status" value="1"/>
</dbReference>
<dbReference type="PROSITE" id="PS00445">
    <property type="entry name" value="FGGY_KINASES_2"/>
    <property type="match status" value="1"/>
</dbReference>
<dbReference type="InterPro" id="IPR050406">
    <property type="entry name" value="FGGY_Carb_Kinase"/>
</dbReference>